<reference evidence="2 3" key="1">
    <citation type="submission" date="2019-02" db="EMBL/GenBank/DDBJ databases">
        <title>Deep-cultivation of Planctomycetes and their phenomic and genomic characterization uncovers novel biology.</title>
        <authorList>
            <person name="Wiegand S."/>
            <person name="Jogler M."/>
            <person name="Boedeker C."/>
            <person name="Pinto D."/>
            <person name="Vollmers J."/>
            <person name="Rivas-Marin E."/>
            <person name="Kohn T."/>
            <person name="Peeters S.H."/>
            <person name="Heuer A."/>
            <person name="Rast P."/>
            <person name="Oberbeckmann S."/>
            <person name="Bunk B."/>
            <person name="Jeske O."/>
            <person name="Meyerdierks A."/>
            <person name="Storesund J.E."/>
            <person name="Kallscheuer N."/>
            <person name="Luecker S."/>
            <person name="Lage O.M."/>
            <person name="Pohl T."/>
            <person name="Merkel B.J."/>
            <person name="Hornburger P."/>
            <person name="Mueller R.-W."/>
            <person name="Bruemmer F."/>
            <person name="Labrenz M."/>
            <person name="Spormann A.M."/>
            <person name="Op den Camp H."/>
            <person name="Overmann J."/>
            <person name="Amann R."/>
            <person name="Jetten M.S.M."/>
            <person name="Mascher T."/>
            <person name="Medema M.H."/>
            <person name="Devos D.P."/>
            <person name="Kaster A.-K."/>
            <person name="Ovreas L."/>
            <person name="Rohde M."/>
            <person name="Galperin M.Y."/>
            <person name="Jogler C."/>
        </authorList>
    </citation>
    <scope>NUCLEOTIDE SEQUENCE [LARGE SCALE GENOMIC DNA]</scope>
    <source>
        <strain evidence="2 3">Pla175</strain>
    </source>
</reference>
<sequence precursor="true">MNRAIPFSLALLGVWLLLAPGALAQPIAAGTATYKYENTFTTRLFPGSPFNPTTDNIDLPVTSSGVFRQVWQAQVGDTIQDELFDGNATGELPGPTPVPFTLVFGADAIPGLGPFVGTFSSITQDPGDGSLTSAYKVIGGPFAQVLADGTTLYTVDPYTLDSNVLGLPYPVGTLFTGIAGSSPLVRVRLGATIDPVNDPVIGQALPGGTVRITGIVPEPSAAVLLLVGAAGAVFAARRRLSECANTSQRSPS</sequence>
<accession>A0A518DE39</accession>
<dbReference type="RefSeq" id="WP_145286849.1">
    <property type="nucleotide sequence ID" value="NZ_CP036291.1"/>
</dbReference>
<keyword evidence="3" id="KW-1185">Reference proteome</keyword>
<name>A0A518DE39_9BACT</name>
<feature type="chain" id="PRO_5022141280" description="PEP-CTERM protein-sorting domain-containing protein" evidence="1">
    <location>
        <begin position="25"/>
        <end position="252"/>
    </location>
</feature>
<evidence type="ECO:0000256" key="1">
    <source>
        <dbReference type="SAM" id="SignalP"/>
    </source>
</evidence>
<dbReference type="Proteomes" id="UP000317429">
    <property type="component" value="Chromosome"/>
</dbReference>
<proteinExistence type="predicted"/>
<dbReference type="InterPro" id="IPR013424">
    <property type="entry name" value="Ice-binding_C"/>
</dbReference>
<organism evidence="2 3">
    <name type="scientific">Pirellulimonas nuda</name>
    <dbReference type="NCBI Taxonomy" id="2528009"/>
    <lineage>
        <taxon>Bacteria</taxon>
        <taxon>Pseudomonadati</taxon>
        <taxon>Planctomycetota</taxon>
        <taxon>Planctomycetia</taxon>
        <taxon>Pirellulales</taxon>
        <taxon>Lacipirellulaceae</taxon>
        <taxon>Pirellulimonas</taxon>
    </lineage>
</organism>
<gene>
    <name evidence="2" type="ORF">Pla175_31350</name>
</gene>
<evidence type="ECO:0000313" key="2">
    <source>
        <dbReference type="EMBL" id="QDU89740.1"/>
    </source>
</evidence>
<keyword evidence="1" id="KW-0732">Signal</keyword>
<evidence type="ECO:0000313" key="3">
    <source>
        <dbReference type="Proteomes" id="UP000317429"/>
    </source>
</evidence>
<protein>
    <recommendedName>
        <fullName evidence="4">PEP-CTERM protein-sorting domain-containing protein</fullName>
    </recommendedName>
</protein>
<dbReference type="NCBIfam" id="TIGR02595">
    <property type="entry name" value="PEP_CTERM"/>
    <property type="match status" value="1"/>
</dbReference>
<dbReference type="KEGG" id="pnd:Pla175_31350"/>
<evidence type="ECO:0008006" key="4">
    <source>
        <dbReference type="Google" id="ProtNLM"/>
    </source>
</evidence>
<dbReference type="AlphaFoldDB" id="A0A518DE39"/>
<dbReference type="EMBL" id="CP036291">
    <property type="protein sequence ID" value="QDU89740.1"/>
    <property type="molecule type" value="Genomic_DNA"/>
</dbReference>
<dbReference type="OrthoDB" id="270951at2"/>
<feature type="signal peptide" evidence="1">
    <location>
        <begin position="1"/>
        <end position="24"/>
    </location>
</feature>